<protein>
    <recommendedName>
        <fullName evidence="4">DUF7728 domain-containing protein</fullName>
    </recommendedName>
</protein>
<evidence type="ECO:0000313" key="6">
    <source>
        <dbReference type="Proteomes" id="UP001303473"/>
    </source>
</evidence>
<dbReference type="Proteomes" id="UP001303473">
    <property type="component" value="Unassembled WGS sequence"/>
</dbReference>
<keyword evidence="2" id="KW-1133">Transmembrane helix</keyword>
<feature type="region of interest" description="Disordered" evidence="1">
    <location>
        <begin position="124"/>
        <end position="143"/>
    </location>
</feature>
<organism evidence="5 6">
    <name type="scientific">Diplogelasinospora grovesii</name>
    <dbReference type="NCBI Taxonomy" id="303347"/>
    <lineage>
        <taxon>Eukaryota</taxon>
        <taxon>Fungi</taxon>
        <taxon>Dikarya</taxon>
        <taxon>Ascomycota</taxon>
        <taxon>Pezizomycotina</taxon>
        <taxon>Sordariomycetes</taxon>
        <taxon>Sordariomycetidae</taxon>
        <taxon>Sordariales</taxon>
        <taxon>Diplogelasinosporaceae</taxon>
        <taxon>Diplogelasinospora</taxon>
    </lineage>
</organism>
<evidence type="ECO:0000256" key="1">
    <source>
        <dbReference type="SAM" id="MobiDB-lite"/>
    </source>
</evidence>
<keyword evidence="2" id="KW-0472">Membrane</keyword>
<comment type="caution">
    <text evidence="5">The sequence shown here is derived from an EMBL/GenBank/DDBJ whole genome shotgun (WGS) entry which is preliminary data.</text>
</comment>
<evidence type="ECO:0000313" key="5">
    <source>
        <dbReference type="EMBL" id="KAK3943187.1"/>
    </source>
</evidence>
<evidence type="ECO:0000256" key="3">
    <source>
        <dbReference type="SAM" id="SignalP"/>
    </source>
</evidence>
<gene>
    <name evidence="5" type="ORF">QBC46DRAFT_378464</name>
</gene>
<dbReference type="PANTHER" id="PTHR40622">
    <property type="match status" value="1"/>
</dbReference>
<proteinExistence type="predicted"/>
<keyword evidence="6" id="KW-1185">Reference proteome</keyword>
<sequence>MMLKPLTTVAAAGLMAAAATQAFLLPPEVSESDISIADTVAFATPEIAEKQVVELDCPGCPIVFRGRHGKAKVATDKPNHLELSFAIDHQPGEPDRLLLSGFELYPSADPFHGALVVPQVPDHKRVDKHDDDDRKEHHKRPHRHHKVLLQELGFSLQVHPVAQSAEDQLELIALDLQIVEVGTTFVDGIPNVHVKLIKEPASGKLMIANIETTTSQTLQKTPMDKQDGPECSTFLCKWMAIFQDKLNRIKAHKGCHGSKGTSSDAIVGKPQQDGNKPYVHRRKHSWVQLLKNIATHILLPIAIGVVAGVSVSLVGMMAGTLIVTLWRVFFRRPSSRRHAGHRHHRSASKEIAAVAEEKSGLMAHQEDLPPAYEDAADEDVKKTVV</sequence>
<feature type="domain" description="DUF7728" evidence="4">
    <location>
        <begin position="49"/>
        <end position="215"/>
    </location>
</feature>
<feature type="region of interest" description="Disordered" evidence="1">
    <location>
        <begin position="258"/>
        <end position="277"/>
    </location>
</feature>
<dbReference type="EMBL" id="MU853768">
    <property type="protein sequence ID" value="KAK3943187.1"/>
    <property type="molecule type" value="Genomic_DNA"/>
</dbReference>
<evidence type="ECO:0000256" key="2">
    <source>
        <dbReference type="SAM" id="Phobius"/>
    </source>
</evidence>
<keyword evidence="3" id="KW-0732">Signal</keyword>
<dbReference type="AlphaFoldDB" id="A0AAN6S6R1"/>
<reference evidence="6" key="1">
    <citation type="journal article" date="2023" name="Mol. Phylogenet. Evol.">
        <title>Genome-scale phylogeny and comparative genomics of the fungal order Sordariales.</title>
        <authorList>
            <person name="Hensen N."/>
            <person name="Bonometti L."/>
            <person name="Westerberg I."/>
            <person name="Brannstrom I.O."/>
            <person name="Guillou S."/>
            <person name="Cros-Aarteil S."/>
            <person name="Calhoun S."/>
            <person name="Haridas S."/>
            <person name="Kuo A."/>
            <person name="Mondo S."/>
            <person name="Pangilinan J."/>
            <person name="Riley R."/>
            <person name="LaButti K."/>
            <person name="Andreopoulos B."/>
            <person name="Lipzen A."/>
            <person name="Chen C."/>
            <person name="Yan M."/>
            <person name="Daum C."/>
            <person name="Ng V."/>
            <person name="Clum A."/>
            <person name="Steindorff A."/>
            <person name="Ohm R.A."/>
            <person name="Martin F."/>
            <person name="Silar P."/>
            <person name="Natvig D.O."/>
            <person name="Lalanne C."/>
            <person name="Gautier V."/>
            <person name="Ament-Velasquez S.L."/>
            <person name="Kruys A."/>
            <person name="Hutchinson M.I."/>
            <person name="Powell A.J."/>
            <person name="Barry K."/>
            <person name="Miller A.N."/>
            <person name="Grigoriev I.V."/>
            <person name="Debuchy R."/>
            <person name="Gladieux P."/>
            <person name="Hiltunen Thoren M."/>
            <person name="Johannesson H."/>
        </authorList>
    </citation>
    <scope>NUCLEOTIDE SEQUENCE [LARGE SCALE GENOMIC DNA]</scope>
    <source>
        <strain evidence="6">CBS 340.73</strain>
    </source>
</reference>
<feature type="signal peptide" evidence="3">
    <location>
        <begin position="1"/>
        <end position="22"/>
    </location>
</feature>
<feature type="transmembrane region" description="Helical" evidence="2">
    <location>
        <begin position="297"/>
        <end position="330"/>
    </location>
</feature>
<accession>A0AAN6S6R1</accession>
<feature type="region of interest" description="Disordered" evidence="1">
    <location>
        <begin position="366"/>
        <end position="385"/>
    </location>
</feature>
<dbReference type="InterPro" id="IPR056145">
    <property type="entry name" value="DUF7728"/>
</dbReference>
<feature type="compositionally biased region" description="Basic and acidic residues" evidence="1">
    <location>
        <begin position="124"/>
        <end position="135"/>
    </location>
</feature>
<evidence type="ECO:0000259" key="4">
    <source>
        <dbReference type="Pfam" id="PF24854"/>
    </source>
</evidence>
<dbReference type="Pfam" id="PF24854">
    <property type="entry name" value="DUF7728"/>
    <property type="match status" value="1"/>
</dbReference>
<keyword evidence="2" id="KW-0812">Transmembrane</keyword>
<feature type="chain" id="PRO_5042876103" description="DUF7728 domain-containing protein" evidence="3">
    <location>
        <begin position="23"/>
        <end position="385"/>
    </location>
</feature>
<name>A0AAN6S6R1_9PEZI</name>
<dbReference type="PANTHER" id="PTHR40622:SF1">
    <property type="match status" value="1"/>
</dbReference>